<dbReference type="InterPro" id="IPR050213">
    <property type="entry name" value="GST_superfamily"/>
</dbReference>
<feature type="domain" description="GST C-terminal" evidence="7">
    <location>
        <begin position="91"/>
        <end position="228"/>
    </location>
</feature>
<dbReference type="Gene3D" id="3.40.30.10">
    <property type="entry name" value="Glutaredoxin"/>
    <property type="match status" value="1"/>
</dbReference>
<evidence type="ECO:0000259" key="6">
    <source>
        <dbReference type="PROSITE" id="PS50404"/>
    </source>
</evidence>
<dbReference type="PROSITE" id="PS50404">
    <property type="entry name" value="GST_NTER"/>
    <property type="match status" value="1"/>
</dbReference>
<dbReference type="EMBL" id="HBFA01012761">
    <property type="protein sequence ID" value="CAD8661005.1"/>
    <property type="molecule type" value="Transcribed_RNA"/>
</dbReference>
<dbReference type="Pfam" id="PF14497">
    <property type="entry name" value="GST_C_3"/>
    <property type="match status" value="1"/>
</dbReference>
<feature type="domain" description="GST N-terminal" evidence="6">
    <location>
        <begin position="1"/>
        <end position="84"/>
    </location>
</feature>
<dbReference type="GO" id="GO:0006749">
    <property type="term" value="P:glutathione metabolic process"/>
    <property type="evidence" value="ECO:0007669"/>
    <property type="project" value="TreeGrafter"/>
</dbReference>
<dbReference type="InterPro" id="IPR004046">
    <property type="entry name" value="GST_C"/>
</dbReference>
<evidence type="ECO:0000259" key="7">
    <source>
        <dbReference type="PROSITE" id="PS50405"/>
    </source>
</evidence>
<comment type="function">
    <text evidence="1">Conjugation of reduced glutathione to a wide number of exogenous and endogenous hydrophobic electrophiles.</text>
</comment>
<accession>A0A7S0R094</accession>
<evidence type="ECO:0000256" key="5">
    <source>
        <dbReference type="ARBA" id="ARBA00047960"/>
    </source>
</evidence>
<dbReference type="SUPFAM" id="SSF52833">
    <property type="entry name" value="Thioredoxin-like"/>
    <property type="match status" value="1"/>
</dbReference>
<evidence type="ECO:0000313" key="8">
    <source>
        <dbReference type="EMBL" id="CAD8661005.1"/>
    </source>
</evidence>
<organism evidence="8">
    <name type="scientific">Pyramimonas obovata</name>
    <dbReference type="NCBI Taxonomy" id="1411642"/>
    <lineage>
        <taxon>Eukaryota</taxon>
        <taxon>Viridiplantae</taxon>
        <taxon>Chlorophyta</taxon>
        <taxon>Pyramimonadophyceae</taxon>
        <taxon>Pyramimonadales</taxon>
        <taxon>Pyramimonadaceae</taxon>
        <taxon>Pyramimonas</taxon>
        <taxon>Pyramimonas incertae sedis</taxon>
    </lineage>
</organism>
<comment type="catalytic activity">
    <reaction evidence="5">
        <text>RX + glutathione = an S-substituted glutathione + a halide anion + H(+)</text>
        <dbReference type="Rhea" id="RHEA:16437"/>
        <dbReference type="ChEBI" id="CHEBI:15378"/>
        <dbReference type="ChEBI" id="CHEBI:16042"/>
        <dbReference type="ChEBI" id="CHEBI:17792"/>
        <dbReference type="ChEBI" id="CHEBI:57925"/>
        <dbReference type="ChEBI" id="CHEBI:90779"/>
        <dbReference type="EC" id="2.5.1.18"/>
    </reaction>
</comment>
<dbReference type="GO" id="GO:0004364">
    <property type="term" value="F:glutathione transferase activity"/>
    <property type="evidence" value="ECO:0007669"/>
    <property type="project" value="UniProtKB-EC"/>
</dbReference>
<dbReference type="InterPro" id="IPR036282">
    <property type="entry name" value="Glutathione-S-Trfase_C_sf"/>
</dbReference>
<evidence type="ECO:0000256" key="3">
    <source>
        <dbReference type="ARBA" id="ARBA00012452"/>
    </source>
</evidence>
<keyword evidence="4" id="KW-0808">Transferase</keyword>
<dbReference type="InterPro" id="IPR040079">
    <property type="entry name" value="Glutathione_S-Trfase"/>
</dbReference>
<evidence type="ECO:0000256" key="2">
    <source>
        <dbReference type="ARBA" id="ARBA00005861"/>
    </source>
</evidence>
<sequence length="234" mass="26162">MGLTVGYWDIRGLAAPMRMMCEYAGVEYENKMYSDFGAWMNGDKPGLKEKNPLINLPYVIDGDKVITQSQACFIYLAKKFDLCGGSKKVVGEADDCKMLEYLMEVFDVRNEIMGLVYPFKTVCRDEAEHKEKTVAFCASVATGSFAKLEAVLASSSGPLLMGAEISAADFHLWEMIDQLELMAKKHGTKSPIADLPKLAAFYAHFRALPQLKKYFDSDMYKLPCNNKLGGAYFM</sequence>
<dbReference type="PANTHER" id="PTHR11571">
    <property type="entry name" value="GLUTATHIONE S-TRANSFERASE"/>
    <property type="match status" value="1"/>
</dbReference>
<dbReference type="PANTHER" id="PTHR11571:SF222">
    <property type="entry name" value="GLUTATHIONE TRANSFERASE"/>
    <property type="match status" value="1"/>
</dbReference>
<dbReference type="SUPFAM" id="SSF47616">
    <property type="entry name" value="GST C-terminal domain-like"/>
    <property type="match status" value="1"/>
</dbReference>
<protein>
    <recommendedName>
        <fullName evidence="3">glutathione transferase</fullName>
        <ecNumber evidence="3">2.5.1.18</ecNumber>
    </recommendedName>
</protein>
<dbReference type="Pfam" id="PF02798">
    <property type="entry name" value="GST_N"/>
    <property type="match status" value="1"/>
</dbReference>
<dbReference type="SFLD" id="SFLDS00019">
    <property type="entry name" value="Glutathione_Transferase_(cytos"/>
    <property type="match status" value="1"/>
</dbReference>
<dbReference type="Gene3D" id="1.20.1050.10">
    <property type="match status" value="1"/>
</dbReference>
<dbReference type="InterPro" id="IPR010987">
    <property type="entry name" value="Glutathione-S-Trfase_C-like"/>
</dbReference>
<name>A0A7S0R094_9CHLO</name>
<evidence type="ECO:0000256" key="4">
    <source>
        <dbReference type="ARBA" id="ARBA00022679"/>
    </source>
</evidence>
<dbReference type="AlphaFoldDB" id="A0A7S0R094"/>
<gene>
    <name evidence="8" type="ORF">POBO1169_LOCUS6638</name>
</gene>
<dbReference type="InterPro" id="IPR036249">
    <property type="entry name" value="Thioredoxin-like_sf"/>
</dbReference>
<dbReference type="PROSITE" id="PS50405">
    <property type="entry name" value="GST_CTER"/>
    <property type="match status" value="1"/>
</dbReference>
<evidence type="ECO:0000256" key="1">
    <source>
        <dbReference type="ARBA" id="ARBA00003701"/>
    </source>
</evidence>
<reference evidence="8" key="1">
    <citation type="submission" date="2021-01" db="EMBL/GenBank/DDBJ databases">
        <authorList>
            <person name="Corre E."/>
            <person name="Pelletier E."/>
            <person name="Niang G."/>
            <person name="Scheremetjew M."/>
            <person name="Finn R."/>
            <person name="Kale V."/>
            <person name="Holt S."/>
            <person name="Cochrane G."/>
            <person name="Meng A."/>
            <person name="Brown T."/>
            <person name="Cohen L."/>
        </authorList>
    </citation>
    <scope>NUCLEOTIDE SEQUENCE</scope>
    <source>
        <strain evidence="8">CCMP722</strain>
    </source>
</reference>
<comment type="similarity">
    <text evidence="2">Belongs to the GST superfamily. Mu family.</text>
</comment>
<dbReference type="EC" id="2.5.1.18" evidence="3"/>
<dbReference type="InterPro" id="IPR004045">
    <property type="entry name" value="Glutathione_S-Trfase_N"/>
</dbReference>
<proteinExistence type="inferred from homology"/>